<feature type="repeat" description="WD" evidence="3">
    <location>
        <begin position="896"/>
        <end position="937"/>
    </location>
</feature>
<proteinExistence type="predicted"/>
<dbReference type="OrthoDB" id="6262491at2759"/>
<feature type="domain" description="CTLH" evidence="5">
    <location>
        <begin position="34"/>
        <end position="92"/>
    </location>
</feature>
<evidence type="ECO:0000313" key="7">
    <source>
        <dbReference type="Proteomes" id="UP000054558"/>
    </source>
</evidence>
<dbReference type="InterPro" id="IPR054532">
    <property type="entry name" value="TPL_SMU1_LisH-like"/>
</dbReference>
<evidence type="ECO:0000313" key="6">
    <source>
        <dbReference type="EMBL" id="GAQ91913.1"/>
    </source>
</evidence>
<accession>A0A1Y1IMN5</accession>
<dbReference type="InterPro" id="IPR054080">
    <property type="entry name" value="TPR1-like_2nd"/>
</dbReference>
<evidence type="ECO:0000256" key="1">
    <source>
        <dbReference type="ARBA" id="ARBA00022574"/>
    </source>
</evidence>
<dbReference type="AlphaFoldDB" id="A0A1Y1IMN5"/>
<dbReference type="PROSITE" id="PS50896">
    <property type="entry name" value="LISH"/>
    <property type="match status" value="1"/>
</dbReference>
<dbReference type="Pfam" id="PF21889">
    <property type="entry name" value="TPR1-like_2nd"/>
    <property type="match status" value="1"/>
</dbReference>
<dbReference type="InterPro" id="IPR001680">
    <property type="entry name" value="WD40_rpt"/>
</dbReference>
<feature type="region of interest" description="Disordered" evidence="4">
    <location>
        <begin position="267"/>
        <end position="289"/>
    </location>
</feature>
<keyword evidence="2" id="KW-0677">Repeat</keyword>
<keyword evidence="1 3" id="KW-0853">WD repeat</keyword>
<feature type="compositionally biased region" description="Pro residues" evidence="4">
    <location>
        <begin position="683"/>
        <end position="695"/>
    </location>
</feature>
<keyword evidence="7" id="KW-1185">Reference proteome</keyword>
<dbReference type="InterPro" id="IPR006594">
    <property type="entry name" value="LisH"/>
</dbReference>
<evidence type="ECO:0000256" key="4">
    <source>
        <dbReference type="SAM" id="MobiDB-lite"/>
    </source>
</evidence>
<evidence type="ECO:0000256" key="3">
    <source>
        <dbReference type="PROSITE-ProRule" id="PRU00221"/>
    </source>
</evidence>
<evidence type="ECO:0000256" key="2">
    <source>
        <dbReference type="ARBA" id="ARBA00022737"/>
    </source>
</evidence>
<feature type="compositionally biased region" description="Basic and acidic residues" evidence="4">
    <location>
        <begin position="1074"/>
        <end position="1084"/>
    </location>
</feature>
<dbReference type="InterPro" id="IPR006595">
    <property type="entry name" value="CTLH_C"/>
</dbReference>
<dbReference type="PANTHER" id="PTHR44083:SF45">
    <property type="entry name" value="TOPLESS-RELATED PROTEIN 1"/>
    <property type="match status" value="1"/>
</dbReference>
<dbReference type="InterPro" id="IPR027728">
    <property type="entry name" value="Topless_fam"/>
</dbReference>
<dbReference type="InterPro" id="IPR019775">
    <property type="entry name" value="WD40_repeat_CS"/>
</dbReference>
<feature type="region of interest" description="Disordered" evidence="4">
    <location>
        <begin position="1074"/>
        <end position="1103"/>
    </location>
</feature>
<dbReference type="SMART" id="SM00668">
    <property type="entry name" value="CTLH"/>
    <property type="match status" value="1"/>
</dbReference>
<dbReference type="InterPro" id="IPR048419">
    <property type="entry name" value="Topless_Znf"/>
</dbReference>
<dbReference type="SUPFAM" id="SSF50978">
    <property type="entry name" value="WD40 repeat-like"/>
    <property type="match status" value="2"/>
</dbReference>
<dbReference type="PROSITE" id="PS50897">
    <property type="entry name" value="CTLH"/>
    <property type="match status" value="1"/>
</dbReference>
<gene>
    <name evidence="6" type="ORF">KFL_008810020</name>
</gene>
<evidence type="ECO:0000259" key="5">
    <source>
        <dbReference type="PROSITE" id="PS50897"/>
    </source>
</evidence>
<dbReference type="Pfam" id="PF00400">
    <property type="entry name" value="WD40"/>
    <property type="match status" value="3"/>
</dbReference>
<dbReference type="PROSITE" id="PS50294">
    <property type="entry name" value="WD_REPEATS_REGION"/>
    <property type="match status" value="2"/>
</dbReference>
<dbReference type="InterPro" id="IPR015943">
    <property type="entry name" value="WD40/YVTN_repeat-like_dom_sf"/>
</dbReference>
<dbReference type="PANTHER" id="PTHR44083">
    <property type="entry name" value="TOPLESS-RELATED PROTEIN 1-RELATED"/>
    <property type="match status" value="1"/>
</dbReference>
<feature type="region of interest" description="Disordered" evidence="4">
    <location>
        <begin position="658"/>
        <end position="704"/>
    </location>
</feature>
<feature type="repeat" description="WD" evidence="3">
    <location>
        <begin position="423"/>
        <end position="465"/>
    </location>
</feature>
<organism evidence="6 7">
    <name type="scientific">Klebsormidium nitens</name>
    <name type="common">Green alga</name>
    <name type="synonym">Ulothrix nitens</name>
    <dbReference type="NCBI Taxonomy" id="105231"/>
    <lineage>
        <taxon>Eukaryota</taxon>
        <taxon>Viridiplantae</taxon>
        <taxon>Streptophyta</taxon>
        <taxon>Klebsormidiophyceae</taxon>
        <taxon>Klebsormidiales</taxon>
        <taxon>Klebsormidiaceae</taxon>
        <taxon>Klebsormidium</taxon>
    </lineage>
</organism>
<reference evidence="6 7" key="1">
    <citation type="journal article" date="2014" name="Nat. Commun.">
        <title>Klebsormidium flaccidum genome reveals primary factors for plant terrestrial adaptation.</title>
        <authorList>
            <person name="Hori K."/>
            <person name="Maruyama F."/>
            <person name="Fujisawa T."/>
            <person name="Togashi T."/>
            <person name="Yamamoto N."/>
            <person name="Seo M."/>
            <person name="Sato S."/>
            <person name="Yamada T."/>
            <person name="Mori H."/>
            <person name="Tajima N."/>
            <person name="Moriyama T."/>
            <person name="Ikeuchi M."/>
            <person name="Watanabe M."/>
            <person name="Wada H."/>
            <person name="Kobayashi K."/>
            <person name="Saito M."/>
            <person name="Masuda T."/>
            <person name="Sasaki-Sekimoto Y."/>
            <person name="Mashiguchi K."/>
            <person name="Awai K."/>
            <person name="Shimojima M."/>
            <person name="Masuda S."/>
            <person name="Iwai M."/>
            <person name="Nobusawa T."/>
            <person name="Narise T."/>
            <person name="Kondo S."/>
            <person name="Saito H."/>
            <person name="Sato R."/>
            <person name="Murakawa M."/>
            <person name="Ihara Y."/>
            <person name="Oshima-Yamada Y."/>
            <person name="Ohtaka K."/>
            <person name="Satoh M."/>
            <person name="Sonobe K."/>
            <person name="Ishii M."/>
            <person name="Ohtani R."/>
            <person name="Kanamori-Sato M."/>
            <person name="Honoki R."/>
            <person name="Miyazaki D."/>
            <person name="Mochizuki H."/>
            <person name="Umetsu J."/>
            <person name="Higashi K."/>
            <person name="Shibata D."/>
            <person name="Kamiya Y."/>
            <person name="Sato N."/>
            <person name="Nakamura Y."/>
            <person name="Tabata S."/>
            <person name="Ida S."/>
            <person name="Kurokawa K."/>
            <person name="Ohta H."/>
        </authorList>
    </citation>
    <scope>NUCLEOTIDE SEQUENCE [LARGE SCALE GENOMIC DNA]</scope>
    <source>
        <strain evidence="6 7">NIES-2285</strain>
    </source>
</reference>
<feature type="compositionally biased region" description="Low complexity" evidence="4">
    <location>
        <begin position="670"/>
        <end position="682"/>
    </location>
</feature>
<dbReference type="Pfam" id="PF17814">
    <property type="entry name" value="LisH_TPL"/>
    <property type="match status" value="1"/>
</dbReference>
<dbReference type="OMA" id="WFPRESA"/>
<protein>
    <submittedName>
        <fullName evidence="6">WD-40 repeat family protein</fullName>
    </submittedName>
</protein>
<feature type="repeat" description="WD" evidence="3">
    <location>
        <begin position="574"/>
        <end position="605"/>
    </location>
</feature>
<dbReference type="PROSITE" id="PS50082">
    <property type="entry name" value="WD_REPEATS_2"/>
    <property type="match status" value="3"/>
</dbReference>
<dbReference type="STRING" id="105231.A0A1Y1IMN5"/>
<dbReference type="Proteomes" id="UP000054558">
    <property type="component" value="Unassembled WGS sequence"/>
</dbReference>
<dbReference type="GO" id="GO:0006355">
    <property type="term" value="P:regulation of DNA-templated transcription"/>
    <property type="evidence" value="ECO:0007669"/>
    <property type="project" value="InterPro"/>
</dbReference>
<sequence>MSSLSRELVFLILQFLDEEKFKETVHKLEQESGFYFNMRYFEEAVVAGEWDDVERYLSGFTKVDDNRYSMKIFFEIRKQKYLEALDRQDRAKAVEILVKDLKVFASFNDELYKEITSLLTLDNFRDNEQLSKYGDTKSARNIMLLELRKLIEANPLFRDKLSFPALKLSRLRTLINQSLNWQHQLCKNPRPNPDIKTLFVDHTCGPVATNGMPRVPLASGANANAVGPKAGTTFQLGGHAAFQPSASVAGPTAGLASWMGPNAATPIPPAAAPPVTSKRPRSPIGLPDSYEEGIKRLKDYHETATAAATPTLPSPNLDDLPRNVIRTLHQGSTVTTMDFHPFQHSTLLVGTNTGDVAVWDLRQSEKKVEMRFKSQIVHDTSIAINRAVWSPEGRLIGAAFSKRVVHVFSYNPTVMEVALHLEIDAHNGGVNDIAFASPKQLCVITCGDDHTIKIWDASSGRKQYTFEGHEAPVYSVCPHHKENIQFIFSTAIDGRIKAWLYDHLGSRVDYVAPGNWCTTMAYSADGNRLFSCGTSKDGETSLVEWNESEGAIRRAYKGFRRGGPSGMHGVHQVVQFDTTKNRFLAAGDDGYIKFWDMDNTEILTQVDADGSLPLSPRVRFNKLGNLLAVNADNNYFKVLATKDGMALLRDFDVRKGTPPQLGAAKSEAMTSAVTSSKPSTPAAAPPSSEPTPPPTSSNVPRSREEEVVASIMAEKRSASLVPPTAPTPKLLEFAEPSEVRSVRCPDTLPPAKIARLLYTNAGTSLLALTVTAVHKVWKWTRSNLDRKLDPSSAWVLWQPSNGNMMTNDTSPETRLETTSHCIALSKNDSYVMSASGGRVSLYNLLTFKVMTMFMPPPPAATVLTFHPDNNNIIAIGMDDASVQIYNVRNDEVETKLSGHSKPITGLAFLSGAKLLVSAGADAEVCVWSITSWSKRRSKTLPLTTGGETRVQAHQDQSRILVTHETMLGIYDVDMLDLLTRWSPKDAEHFSDPISAAAYSCDSAFVFAGFTNGAVAVFDASTLTPVTRIALSVYSLRPVYPVVIAGHPTKSNQFALGSSDGSVYVLEPLEGVSDWTKKETEETESKAVVSQAEQGEQSRKHEVS</sequence>
<dbReference type="Pfam" id="PF21359">
    <property type="entry name" value="zf_topless"/>
    <property type="match status" value="1"/>
</dbReference>
<dbReference type="EMBL" id="DF237830">
    <property type="protein sequence ID" value="GAQ91913.1"/>
    <property type="molecule type" value="Genomic_DNA"/>
</dbReference>
<name>A0A1Y1IMN5_KLENI</name>
<dbReference type="InterPro" id="IPR036322">
    <property type="entry name" value="WD40_repeat_dom_sf"/>
</dbReference>
<dbReference type="PROSITE" id="PS00678">
    <property type="entry name" value="WD_REPEATS_1"/>
    <property type="match status" value="1"/>
</dbReference>
<dbReference type="SMART" id="SM00320">
    <property type="entry name" value="WD40"/>
    <property type="match status" value="10"/>
</dbReference>
<dbReference type="SMART" id="SM00667">
    <property type="entry name" value="LisH"/>
    <property type="match status" value="1"/>
</dbReference>
<dbReference type="Gene3D" id="2.130.10.10">
    <property type="entry name" value="YVTN repeat-like/Quinoprotein amine dehydrogenase"/>
    <property type="match status" value="4"/>
</dbReference>